<reference evidence="2" key="1">
    <citation type="journal article" date="2020" name="Stud. Mycol.">
        <title>101 Dothideomycetes genomes: a test case for predicting lifestyles and emergence of pathogens.</title>
        <authorList>
            <person name="Haridas S."/>
            <person name="Albert R."/>
            <person name="Binder M."/>
            <person name="Bloem J."/>
            <person name="Labutti K."/>
            <person name="Salamov A."/>
            <person name="Andreopoulos B."/>
            <person name="Baker S."/>
            <person name="Barry K."/>
            <person name="Bills G."/>
            <person name="Bluhm B."/>
            <person name="Cannon C."/>
            <person name="Castanera R."/>
            <person name="Culley D."/>
            <person name="Daum C."/>
            <person name="Ezra D."/>
            <person name="Gonzalez J."/>
            <person name="Henrissat B."/>
            <person name="Kuo A."/>
            <person name="Liang C."/>
            <person name="Lipzen A."/>
            <person name="Lutzoni F."/>
            <person name="Magnuson J."/>
            <person name="Mondo S."/>
            <person name="Nolan M."/>
            <person name="Ohm R."/>
            <person name="Pangilinan J."/>
            <person name="Park H.-J."/>
            <person name="Ramirez L."/>
            <person name="Alfaro M."/>
            <person name="Sun H."/>
            <person name="Tritt A."/>
            <person name="Yoshinaga Y."/>
            <person name="Zwiers L.-H."/>
            <person name="Turgeon B."/>
            <person name="Goodwin S."/>
            <person name="Spatafora J."/>
            <person name="Crous P."/>
            <person name="Grigoriev I."/>
        </authorList>
    </citation>
    <scope>NUCLEOTIDE SEQUENCE</scope>
    <source>
        <strain evidence="2">Tuck. ex Michener</strain>
    </source>
</reference>
<name>A0A6A6HH70_VIRVR</name>
<dbReference type="AlphaFoldDB" id="A0A6A6HH70"/>
<proteinExistence type="predicted"/>
<gene>
    <name evidence="2" type="ORF">EV356DRAFT_442066</name>
</gene>
<keyword evidence="3" id="KW-1185">Reference proteome</keyword>
<feature type="compositionally biased region" description="Basic and acidic residues" evidence="1">
    <location>
        <begin position="74"/>
        <end position="85"/>
    </location>
</feature>
<dbReference type="OrthoDB" id="3353407at2759"/>
<dbReference type="PANTHER" id="PTHR36205">
    <property type="entry name" value="CHROMOSOME 19, WHOLE GENOME SHOTGUN SEQUENCE"/>
    <property type="match status" value="1"/>
</dbReference>
<evidence type="ECO:0000256" key="1">
    <source>
        <dbReference type="SAM" id="MobiDB-lite"/>
    </source>
</evidence>
<organism evidence="2 3">
    <name type="scientific">Viridothelium virens</name>
    <name type="common">Speckled blister lichen</name>
    <name type="synonym">Trypethelium virens</name>
    <dbReference type="NCBI Taxonomy" id="1048519"/>
    <lineage>
        <taxon>Eukaryota</taxon>
        <taxon>Fungi</taxon>
        <taxon>Dikarya</taxon>
        <taxon>Ascomycota</taxon>
        <taxon>Pezizomycotina</taxon>
        <taxon>Dothideomycetes</taxon>
        <taxon>Dothideomycetes incertae sedis</taxon>
        <taxon>Trypetheliales</taxon>
        <taxon>Trypetheliaceae</taxon>
        <taxon>Viridothelium</taxon>
    </lineage>
</organism>
<dbReference type="InterPro" id="IPR021822">
    <property type="entry name" value="DUF3405"/>
</dbReference>
<sequence length="777" mass="90416">MLGRFTTSRRLALIALVTFIVSLLILQRTSYSGGWSTEDAFGNKLPLSEDNPDNRLPADDVAIPQPYPPGPGQRPEDQKAKEKAKTKPTSLPTAIAIPSKEDPPPKRQYPSPLPRMGAEDTQAYVEEMIQWDRPQVGHWPSYGDYVGADYDPNRWEGFQSYVNNSYYTKNGVKLLHKQKSVAPTPYLPYPDYNSAEWRAKWKGEYVPCEGPRGKNLNESMDDQIYAYRDLPEGFPDSQVNNADITGLNTNICFDRYNRYGAFGMRAGEKEDVFQWRKPEEQPRWDRVHWGKLQNECLVRNQDRYEASVRSPSVQWSPWELPENHAQMPIMDKTATSNAQYKKRTAILIRVWEGYDYTDNDIQAIRSMISELSLFSGGEYQVFLFVNIKDYNADIYENQDVHDDFLRRTVPEELRDIAILWTEKVTHEWYPYVGDWQVYWMQWMSVQWFSKHHPEFEYIWNWETDARYTGHHYHFLEQIAEFARNVPRKHLWERNKRLYFPAAHGTYEQFLQQTDDLIAEATKAGTISTPVWGPVPYAQTQTPLGPHPPRPQEQDKFEWGVGEEADLITLQPIWDPALSDWSYKNKIFNFVPGVRPHFTPENAADDGHDHELYPTIPRRVFINTVARFSRRMLHAMHAENRAGRSMQAEMWPATVALQHGLKAVYAPHPIWVDKEWPARYMDAVFNANGGKEGRWGEEADSIYNHDREVNFKTFSWYYATGFPKTLYRRWLGWEAVETQSIDGGLGLAGGDEWEEERGRMCLPGMLLHPVKHVVPDDI</sequence>
<feature type="region of interest" description="Disordered" evidence="1">
    <location>
        <begin position="44"/>
        <end position="113"/>
    </location>
</feature>
<protein>
    <submittedName>
        <fullName evidence="2">Uncharacterized protein</fullName>
    </submittedName>
</protein>
<dbReference type="EMBL" id="ML991781">
    <property type="protein sequence ID" value="KAF2237291.1"/>
    <property type="molecule type" value="Genomic_DNA"/>
</dbReference>
<evidence type="ECO:0000313" key="3">
    <source>
        <dbReference type="Proteomes" id="UP000800092"/>
    </source>
</evidence>
<evidence type="ECO:0000313" key="2">
    <source>
        <dbReference type="EMBL" id="KAF2237291.1"/>
    </source>
</evidence>
<dbReference type="Proteomes" id="UP000800092">
    <property type="component" value="Unassembled WGS sequence"/>
</dbReference>
<accession>A0A6A6HH70</accession>
<dbReference type="Pfam" id="PF11885">
    <property type="entry name" value="DUF3405"/>
    <property type="match status" value="1"/>
</dbReference>
<dbReference type="PANTHER" id="PTHR36205:SF2">
    <property type="entry name" value="MAJOR FACILITATOR SUPERFAMILY TRANSPORTER"/>
    <property type="match status" value="1"/>
</dbReference>